<comment type="similarity">
    <text evidence="2">Belongs to the GMC oxidoreductase family.</text>
</comment>
<feature type="domain" description="Glucose-methanol-choline oxidoreductase C-terminal" evidence="6">
    <location>
        <begin position="424"/>
        <end position="549"/>
    </location>
</feature>
<evidence type="ECO:0000256" key="3">
    <source>
        <dbReference type="ARBA" id="ARBA00022630"/>
    </source>
</evidence>
<comment type="caution">
    <text evidence="7">The sequence shown here is derived from an EMBL/GenBank/DDBJ whole genome shotgun (WGS) entry which is preliminary data.</text>
</comment>
<evidence type="ECO:0000313" key="7">
    <source>
        <dbReference type="EMBL" id="OZI32350.1"/>
    </source>
</evidence>
<dbReference type="Pfam" id="PF05199">
    <property type="entry name" value="GMC_oxred_C"/>
    <property type="match status" value="1"/>
</dbReference>
<accession>A0A261S6D1</accession>
<evidence type="ECO:0000256" key="2">
    <source>
        <dbReference type="ARBA" id="ARBA00010790"/>
    </source>
</evidence>
<keyword evidence="8" id="KW-1185">Reference proteome</keyword>
<organism evidence="7 8">
    <name type="scientific">Bordetella genomosp. 10</name>
    <dbReference type="NCBI Taxonomy" id="1416804"/>
    <lineage>
        <taxon>Bacteria</taxon>
        <taxon>Pseudomonadati</taxon>
        <taxon>Pseudomonadota</taxon>
        <taxon>Betaproteobacteria</taxon>
        <taxon>Burkholderiales</taxon>
        <taxon>Alcaligenaceae</taxon>
        <taxon>Bordetella</taxon>
    </lineage>
</organism>
<evidence type="ECO:0000256" key="5">
    <source>
        <dbReference type="ARBA" id="ARBA00023002"/>
    </source>
</evidence>
<dbReference type="SUPFAM" id="SSF51905">
    <property type="entry name" value="FAD/NAD(P)-binding domain"/>
    <property type="match status" value="1"/>
</dbReference>
<dbReference type="InterPro" id="IPR051473">
    <property type="entry name" value="P2Ox-like"/>
</dbReference>
<keyword evidence="5" id="KW-0560">Oxidoreductase</keyword>
<dbReference type="OrthoDB" id="9787779at2"/>
<protein>
    <submittedName>
        <fullName evidence="7">FAD-dependent oxidoreductase</fullName>
    </submittedName>
</protein>
<reference evidence="8" key="1">
    <citation type="submission" date="2017-05" db="EMBL/GenBank/DDBJ databases">
        <title>Complete and WGS of Bordetella genogroups.</title>
        <authorList>
            <person name="Spilker T."/>
            <person name="Lipuma J."/>
        </authorList>
    </citation>
    <scope>NUCLEOTIDE SEQUENCE [LARGE SCALE GENOMIC DNA]</scope>
    <source>
        <strain evidence="8">AU16122</strain>
    </source>
</reference>
<evidence type="ECO:0000256" key="1">
    <source>
        <dbReference type="ARBA" id="ARBA00001974"/>
    </source>
</evidence>
<dbReference type="PANTHER" id="PTHR42784">
    <property type="entry name" value="PYRANOSE 2-OXIDASE"/>
    <property type="match status" value="1"/>
</dbReference>
<keyword evidence="4" id="KW-0274">FAD</keyword>
<dbReference type="Gene3D" id="3.50.50.60">
    <property type="entry name" value="FAD/NAD(P)-binding domain"/>
    <property type="match status" value="2"/>
</dbReference>
<evidence type="ECO:0000259" key="6">
    <source>
        <dbReference type="Pfam" id="PF05199"/>
    </source>
</evidence>
<dbReference type="InterPro" id="IPR036188">
    <property type="entry name" value="FAD/NAD-bd_sf"/>
</dbReference>
<dbReference type="Proteomes" id="UP000216020">
    <property type="component" value="Unassembled WGS sequence"/>
</dbReference>
<dbReference type="AlphaFoldDB" id="A0A261S6D1"/>
<name>A0A261S6D1_9BORD</name>
<evidence type="ECO:0000313" key="8">
    <source>
        <dbReference type="Proteomes" id="UP000216020"/>
    </source>
</evidence>
<dbReference type="EMBL" id="NEVM01000005">
    <property type="protein sequence ID" value="OZI32350.1"/>
    <property type="molecule type" value="Genomic_DNA"/>
</dbReference>
<comment type="cofactor">
    <cofactor evidence="1">
        <name>FAD</name>
        <dbReference type="ChEBI" id="CHEBI:57692"/>
    </cofactor>
</comment>
<dbReference type="InterPro" id="IPR007867">
    <property type="entry name" value="GMC_OxRtase_C"/>
</dbReference>
<proteinExistence type="inferred from homology"/>
<evidence type="ECO:0000256" key="4">
    <source>
        <dbReference type="ARBA" id="ARBA00022827"/>
    </source>
</evidence>
<gene>
    <name evidence="7" type="ORF">CAL29_19270</name>
</gene>
<dbReference type="PANTHER" id="PTHR42784:SF1">
    <property type="entry name" value="PYRANOSE 2-OXIDASE"/>
    <property type="match status" value="1"/>
</dbReference>
<sequence length="595" mass="64588">MILDATTIPSGSVLNADICIVGAGAAGITLALALMDSGLDVVLLESGGPRVEKDTQALYRGTVPDARLHSEPDRYRERRMGGSTTIWGGRCMPLDPIDFEPRPYIAHSGWPIGLDDLMPYYPRANQICEAGDYAYTVETAFHHPIRPMIEGFESPAFTTNTLERFSTPTDFGRRYAERLRLGPVRVIQHANLCRLDSGTPGARGDARDNAQGNAAIGAAHVRTLSGNAFTVRARAYVLATGGLETARLLLASPGASGRGLGNRNDVVGRYYMCHIAGTIGTVDLSRAASAWHGYEVSDEGVYCRRRLALRPEAQRRLQVGNFIARLHHPRIADPGHGSSILSALYLARPIVPYEYAKRLYGDAPGTLGLWLRHLGNVIMGMPSAAAFMWRLFTQRKLADRKFPSIIVHPRNRRYSLDFHAEQEPNVDSRVTLGTDTDALGVPRLHVDWRYTKRDVETIQGALAELASALHASGVGSFEYDPALVETEMTRYGAYGGHHIGTARMGRDPRDSVVDADCRVHEAGNLFVAGAAVFPTSGQANPTLTIVALALRLAAHLRQVYAPVATGTDGCARGDIAEGHRAQNHPAQGDTAMETV</sequence>
<keyword evidence="3" id="KW-0285">Flavoprotein</keyword>
<dbReference type="GO" id="GO:0016614">
    <property type="term" value="F:oxidoreductase activity, acting on CH-OH group of donors"/>
    <property type="evidence" value="ECO:0007669"/>
    <property type="project" value="InterPro"/>
</dbReference>